<keyword evidence="2" id="KW-1185">Reference proteome</keyword>
<evidence type="ECO:0000313" key="2">
    <source>
        <dbReference type="Proteomes" id="UP001500635"/>
    </source>
</evidence>
<organism evidence="1 2">
    <name type="scientific">Tsukamurella soli</name>
    <dbReference type="NCBI Taxonomy" id="644556"/>
    <lineage>
        <taxon>Bacteria</taxon>
        <taxon>Bacillati</taxon>
        <taxon>Actinomycetota</taxon>
        <taxon>Actinomycetes</taxon>
        <taxon>Mycobacteriales</taxon>
        <taxon>Tsukamurellaceae</taxon>
        <taxon>Tsukamurella</taxon>
    </lineage>
</organism>
<gene>
    <name evidence="1" type="ORF">GCM10023147_16320</name>
</gene>
<dbReference type="EMBL" id="BAABFR010000019">
    <property type="protein sequence ID" value="GAA4389501.1"/>
    <property type="molecule type" value="Genomic_DNA"/>
</dbReference>
<sequence>MGYDARFEGEFRVFPALSEYERTELHAFSRERHEDRSMPGYWCHWVPNDEGTALAWNGTEKFYCSAAWLLYLIETFLKPAGHVVSGRVTATGQDGAMSQIIVVRSRVRTIEVCGPAPTEYALIIEPRHRHPDLDREYDAAFDLSRDQFSKISPDDTELRSMATAFATGYAPLNLCESGENTVVDEGRGITMEFWPEGTMILRLLASVAMRDPDKTFAEVTTFAIAVATHLNWIVWDPGQRIAARPTAKFRAAAIDMISGFVMEAEYSPRRSVV</sequence>
<accession>A0ABP8JEI1</accession>
<protein>
    <submittedName>
        <fullName evidence="1">Uncharacterized protein</fullName>
    </submittedName>
</protein>
<proteinExistence type="predicted"/>
<comment type="caution">
    <text evidence="1">The sequence shown here is derived from an EMBL/GenBank/DDBJ whole genome shotgun (WGS) entry which is preliminary data.</text>
</comment>
<dbReference type="Proteomes" id="UP001500635">
    <property type="component" value="Unassembled WGS sequence"/>
</dbReference>
<dbReference type="RefSeq" id="WP_344993525.1">
    <property type="nucleotide sequence ID" value="NZ_BAABFR010000019.1"/>
</dbReference>
<reference evidence="2" key="1">
    <citation type="journal article" date="2019" name="Int. J. Syst. Evol. Microbiol.">
        <title>The Global Catalogue of Microorganisms (GCM) 10K type strain sequencing project: providing services to taxonomists for standard genome sequencing and annotation.</title>
        <authorList>
            <consortium name="The Broad Institute Genomics Platform"/>
            <consortium name="The Broad Institute Genome Sequencing Center for Infectious Disease"/>
            <person name="Wu L."/>
            <person name="Ma J."/>
        </authorList>
    </citation>
    <scope>NUCLEOTIDE SEQUENCE [LARGE SCALE GENOMIC DNA]</scope>
    <source>
        <strain evidence="2">JCM 17688</strain>
    </source>
</reference>
<evidence type="ECO:0000313" key="1">
    <source>
        <dbReference type="EMBL" id="GAA4389501.1"/>
    </source>
</evidence>
<name>A0ABP8JEI1_9ACTN</name>